<sequence length="294" mass="33056">MHYRVTILTNWLDDQMGSDSKLMGDDVCSPEFHQLKTAETVGLAFGAIDFFNQALECFRYVRVARGYGEDYETCELRLNLIGLKLSRWGKSVGLDSVEWDELITPHEDRDLAEKTLKHIVKLFESATTDASGLPKDKKTAASSGFEAKKAPIKHLTLGRQNKKCKASFAEKTKWVLYKRDETMKFLETMEGVVNSLRSCFSSDLTRQNEARLCAEEASQIFQKAQNLSESIMETIKIFDNRLFEKLESLSSGSTHHNTHHSTHHNTLNHSGTGTNNGMVLGQNEGTMHNAFGGN</sequence>
<dbReference type="Pfam" id="PF14479">
    <property type="entry name" value="HeLo"/>
    <property type="match status" value="1"/>
</dbReference>
<dbReference type="InterPro" id="IPR038305">
    <property type="entry name" value="HeLo_sf"/>
</dbReference>
<gene>
    <name evidence="3" type="ORF">BU23DRAFT_600126</name>
</gene>
<evidence type="ECO:0000259" key="2">
    <source>
        <dbReference type="Pfam" id="PF14479"/>
    </source>
</evidence>
<keyword evidence="4" id="KW-1185">Reference proteome</keyword>
<feature type="compositionally biased region" description="Low complexity" evidence="1">
    <location>
        <begin position="264"/>
        <end position="277"/>
    </location>
</feature>
<proteinExistence type="predicted"/>
<dbReference type="InterPro" id="IPR029498">
    <property type="entry name" value="HeLo_dom"/>
</dbReference>
<accession>A0A6A5V290</accession>
<reference evidence="3" key="1">
    <citation type="journal article" date="2020" name="Stud. Mycol.">
        <title>101 Dothideomycetes genomes: a test case for predicting lifestyles and emergence of pathogens.</title>
        <authorList>
            <person name="Haridas S."/>
            <person name="Albert R."/>
            <person name="Binder M."/>
            <person name="Bloem J."/>
            <person name="Labutti K."/>
            <person name="Salamov A."/>
            <person name="Andreopoulos B."/>
            <person name="Baker S."/>
            <person name="Barry K."/>
            <person name="Bills G."/>
            <person name="Bluhm B."/>
            <person name="Cannon C."/>
            <person name="Castanera R."/>
            <person name="Culley D."/>
            <person name="Daum C."/>
            <person name="Ezra D."/>
            <person name="Gonzalez J."/>
            <person name="Henrissat B."/>
            <person name="Kuo A."/>
            <person name="Liang C."/>
            <person name="Lipzen A."/>
            <person name="Lutzoni F."/>
            <person name="Magnuson J."/>
            <person name="Mondo S."/>
            <person name="Nolan M."/>
            <person name="Ohm R."/>
            <person name="Pangilinan J."/>
            <person name="Park H.-J."/>
            <person name="Ramirez L."/>
            <person name="Alfaro M."/>
            <person name="Sun H."/>
            <person name="Tritt A."/>
            <person name="Yoshinaga Y."/>
            <person name="Zwiers L.-H."/>
            <person name="Turgeon B."/>
            <person name="Goodwin S."/>
            <person name="Spatafora J."/>
            <person name="Crous P."/>
            <person name="Grigoriev I."/>
        </authorList>
    </citation>
    <scope>NUCLEOTIDE SEQUENCE</scope>
    <source>
        <strain evidence="3">CBS 107.79</strain>
    </source>
</reference>
<dbReference type="Gene3D" id="1.20.120.1020">
    <property type="entry name" value="Prion-inhibition and propagation, HeLo domain"/>
    <property type="match status" value="1"/>
</dbReference>
<evidence type="ECO:0000313" key="3">
    <source>
        <dbReference type="EMBL" id="KAF1971563.1"/>
    </source>
</evidence>
<name>A0A6A5V290_9PLEO</name>
<feature type="domain" description="Prion-inhibition and propagation HeLo" evidence="2">
    <location>
        <begin position="42"/>
        <end position="227"/>
    </location>
</feature>
<dbReference type="Proteomes" id="UP000800036">
    <property type="component" value="Unassembled WGS sequence"/>
</dbReference>
<protein>
    <recommendedName>
        <fullName evidence="2">Prion-inhibition and propagation HeLo domain-containing protein</fullName>
    </recommendedName>
</protein>
<feature type="region of interest" description="Disordered" evidence="1">
    <location>
        <begin position="251"/>
        <end position="294"/>
    </location>
</feature>
<evidence type="ECO:0000256" key="1">
    <source>
        <dbReference type="SAM" id="MobiDB-lite"/>
    </source>
</evidence>
<organism evidence="3 4">
    <name type="scientific">Bimuria novae-zelandiae CBS 107.79</name>
    <dbReference type="NCBI Taxonomy" id="1447943"/>
    <lineage>
        <taxon>Eukaryota</taxon>
        <taxon>Fungi</taxon>
        <taxon>Dikarya</taxon>
        <taxon>Ascomycota</taxon>
        <taxon>Pezizomycotina</taxon>
        <taxon>Dothideomycetes</taxon>
        <taxon>Pleosporomycetidae</taxon>
        <taxon>Pleosporales</taxon>
        <taxon>Massarineae</taxon>
        <taxon>Didymosphaeriaceae</taxon>
        <taxon>Bimuria</taxon>
    </lineage>
</organism>
<dbReference type="AlphaFoldDB" id="A0A6A5V290"/>
<dbReference type="OrthoDB" id="3778476at2759"/>
<evidence type="ECO:0000313" key="4">
    <source>
        <dbReference type="Proteomes" id="UP000800036"/>
    </source>
</evidence>
<dbReference type="EMBL" id="ML976692">
    <property type="protein sequence ID" value="KAF1971563.1"/>
    <property type="molecule type" value="Genomic_DNA"/>
</dbReference>